<keyword evidence="3" id="KW-1185">Reference proteome</keyword>
<dbReference type="STRING" id="1207063.P24_15214"/>
<evidence type="ECO:0000313" key="2">
    <source>
        <dbReference type="EMBL" id="EKE70904.1"/>
    </source>
</evidence>
<dbReference type="AlphaFoldDB" id="K2JK15"/>
<dbReference type="EMBL" id="AMRL01000024">
    <property type="protein sequence ID" value="EKE70904.1"/>
    <property type="molecule type" value="Genomic_DNA"/>
</dbReference>
<reference evidence="2 3" key="1">
    <citation type="journal article" date="2012" name="J. Bacteriol.">
        <title>Genome Sequence of Oceanibaculum indicum Type Strain P24.</title>
        <authorList>
            <person name="Lai Q."/>
            <person name="Shao Z."/>
        </authorList>
    </citation>
    <scope>NUCLEOTIDE SEQUENCE [LARGE SCALE GENOMIC DNA]</scope>
    <source>
        <strain evidence="2 3">P24</strain>
    </source>
</reference>
<comment type="caution">
    <text evidence="2">The sequence shown here is derived from an EMBL/GenBank/DDBJ whole genome shotgun (WGS) entry which is preliminary data.</text>
</comment>
<dbReference type="RefSeq" id="WP_008945646.1">
    <property type="nucleotide sequence ID" value="NZ_AMRL01000024.1"/>
</dbReference>
<feature type="transmembrane region" description="Helical" evidence="1">
    <location>
        <begin position="32"/>
        <end position="51"/>
    </location>
</feature>
<keyword evidence="1" id="KW-0472">Membrane</keyword>
<protein>
    <submittedName>
        <fullName evidence="2">Uncharacterized protein</fullName>
    </submittedName>
</protein>
<evidence type="ECO:0000256" key="1">
    <source>
        <dbReference type="SAM" id="Phobius"/>
    </source>
</evidence>
<gene>
    <name evidence="2" type="ORF">P24_15214</name>
</gene>
<sequence>MQNARAAGLGSGVVATWLWGVIAPEQPMPPEVGAALAALLMGAADAIGGWMSRRLDRGDHDHD</sequence>
<proteinExistence type="predicted"/>
<accession>K2JK15</accession>
<dbReference type="Proteomes" id="UP000006746">
    <property type="component" value="Unassembled WGS sequence"/>
</dbReference>
<evidence type="ECO:0000313" key="3">
    <source>
        <dbReference type="Proteomes" id="UP000006746"/>
    </source>
</evidence>
<keyword evidence="1" id="KW-0812">Transmembrane</keyword>
<organism evidence="2 3">
    <name type="scientific">Oceanibaculum indicum P24</name>
    <dbReference type="NCBI Taxonomy" id="1207063"/>
    <lineage>
        <taxon>Bacteria</taxon>
        <taxon>Pseudomonadati</taxon>
        <taxon>Pseudomonadota</taxon>
        <taxon>Alphaproteobacteria</taxon>
        <taxon>Rhodospirillales</taxon>
        <taxon>Oceanibaculaceae</taxon>
        <taxon>Oceanibaculum</taxon>
    </lineage>
</organism>
<keyword evidence="1" id="KW-1133">Transmembrane helix</keyword>
<name>K2JK15_9PROT</name>